<feature type="compositionally biased region" description="Basic residues" evidence="1">
    <location>
        <begin position="179"/>
        <end position="203"/>
    </location>
</feature>
<dbReference type="Proteomes" id="UP000726737">
    <property type="component" value="Unassembled WGS sequence"/>
</dbReference>
<dbReference type="EMBL" id="JAAAJA010000367">
    <property type="protein sequence ID" value="KAG0255086.1"/>
    <property type="molecule type" value="Genomic_DNA"/>
</dbReference>
<evidence type="ECO:0000256" key="2">
    <source>
        <dbReference type="SAM" id="SignalP"/>
    </source>
</evidence>
<evidence type="ECO:0000313" key="4">
    <source>
        <dbReference type="Proteomes" id="UP000726737"/>
    </source>
</evidence>
<feature type="compositionally biased region" description="Acidic residues" evidence="1">
    <location>
        <begin position="127"/>
        <end position="159"/>
    </location>
</feature>
<keyword evidence="4" id="KW-1185">Reference proteome</keyword>
<feature type="chain" id="PRO_5040381500" evidence="2">
    <location>
        <begin position="27"/>
        <end position="511"/>
    </location>
</feature>
<comment type="caution">
    <text evidence="3">The sequence shown here is derived from an EMBL/GenBank/DDBJ whole genome shotgun (WGS) entry which is preliminary data.</text>
</comment>
<name>A0A9P6PZ04_9FUNG</name>
<feature type="region of interest" description="Disordered" evidence="1">
    <location>
        <begin position="176"/>
        <end position="203"/>
    </location>
</feature>
<keyword evidence="2" id="KW-0732">Signal</keyword>
<accession>A0A9P6PZ04</accession>
<dbReference type="OrthoDB" id="2447580at2759"/>
<sequence length="511" mass="54546">MRLPNFTTAMVLTIAACLGTLQRADAQGPMQDSMQATDVDAGFGVENNGGHHKFPCTQIDLVCDHIVVDSITCRPHNMAGIAAVFSKTNRCPKKECQKITRVKYVQMDEPCYKRPTECPSFVPSDNFDADPASDDGSEDNTDDIDDTDDYDDDNSDADMNDAGLDAESLQLQKRNNDGHKKHHRNRHHHHKKPHPHRKHKHYHKKMKHPWAGLCVAKGEFCGANLFGCDFISKAAYVCDKVGAKPRFRTFCRRACRDGTCIGEPVTTVSASPSPSASASASVSASASASASPSPTTPVDPCKLLADTLLGLVETLLNILDAVANLLPGVLQTVVKQLIADLRDFLTVAVNDIAELAATIVSLEPVVKVLRDVSKDIATALNLPTGFLDPLLAALDGIITAAGSVIDCEGVPKDCRGLLTIVGSLLKSGLTLLDNLIDDTLGPILGAPIKIVLGQISALVDDLIQGLPTAVAAIQLLLAPLSLAINAIPGLPDVLTLPFKILIDLVNALTDC</sequence>
<feature type="region of interest" description="Disordered" evidence="1">
    <location>
        <begin position="122"/>
        <end position="161"/>
    </location>
</feature>
<dbReference type="AlphaFoldDB" id="A0A9P6PZ04"/>
<reference evidence="3" key="1">
    <citation type="journal article" date="2020" name="Fungal Divers.">
        <title>Resolving the Mortierellaceae phylogeny through synthesis of multi-gene phylogenetics and phylogenomics.</title>
        <authorList>
            <person name="Vandepol N."/>
            <person name="Liber J."/>
            <person name="Desiro A."/>
            <person name="Na H."/>
            <person name="Kennedy M."/>
            <person name="Barry K."/>
            <person name="Grigoriev I.V."/>
            <person name="Miller A.N."/>
            <person name="O'Donnell K."/>
            <person name="Stajich J.E."/>
            <person name="Bonito G."/>
        </authorList>
    </citation>
    <scope>NUCLEOTIDE SEQUENCE</scope>
    <source>
        <strain evidence="3">KOD948</strain>
    </source>
</reference>
<protein>
    <submittedName>
        <fullName evidence="3">Uncharacterized protein</fullName>
    </submittedName>
</protein>
<organism evidence="3 4">
    <name type="scientific">Mortierella polycephala</name>
    <dbReference type="NCBI Taxonomy" id="41804"/>
    <lineage>
        <taxon>Eukaryota</taxon>
        <taxon>Fungi</taxon>
        <taxon>Fungi incertae sedis</taxon>
        <taxon>Mucoromycota</taxon>
        <taxon>Mortierellomycotina</taxon>
        <taxon>Mortierellomycetes</taxon>
        <taxon>Mortierellales</taxon>
        <taxon>Mortierellaceae</taxon>
        <taxon>Mortierella</taxon>
    </lineage>
</organism>
<evidence type="ECO:0000256" key="1">
    <source>
        <dbReference type="SAM" id="MobiDB-lite"/>
    </source>
</evidence>
<feature type="signal peptide" evidence="2">
    <location>
        <begin position="1"/>
        <end position="26"/>
    </location>
</feature>
<evidence type="ECO:0000313" key="3">
    <source>
        <dbReference type="EMBL" id="KAG0255086.1"/>
    </source>
</evidence>
<proteinExistence type="predicted"/>
<dbReference type="PROSITE" id="PS51257">
    <property type="entry name" value="PROKAR_LIPOPROTEIN"/>
    <property type="match status" value="1"/>
</dbReference>
<gene>
    <name evidence="3" type="ORF">BG011_005328</name>
</gene>